<gene>
    <name evidence="3" type="ORF">METZ01_LOCUS1598</name>
</gene>
<feature type="transmembrane region" description="Helical" evidence="1">
    <location>
        <begin position="77"/>
        <end position="104"/>
    </location>
</feature>
<feature type="transmembrane region" description="Helical" evidence="1">
    <location>
        <begin position="110"/>
        <end position="135"/>
    </location>
</feature>
<dbReference type="PROSITE" id="PS50850">
    <property type="entry name" value="MFS"/>
    <property type="match status" value="1"/>
</dbReference>
<feature type="transmembrane region" description="Helical" evidence="1">
    <location>
        <begin position="12"/>
        <end position="33"/>
    </location>
</feature>
<keyword evidence="1" id="KW-1133">Transmembrane helix</keyword>
<feature type="transmembrane region" description="Helical" evidence="1">
    <location>
        <begin position="257"/>
        <end position="282"/>
    </location>
</feature>
<dbReference type="SUPFAM" id="SSF103473">
    <property type="entry name" value="MFS general substrate transporter"/>
    <property type="match status" value="1"/>
</dbReference>
<dbReference type="InterPro" id="IPR020846">
    <property type="entry name" value="MFS_dom"/>
</dbReference>
<dbReference type="InterPro" id="IPR036259">
    <property type="entry name" value="MFS_trans_sf"/>
</dbReference>
<feature type="transmembrane region" description="Helical" evidence="1">
    <location>
        <begin position="223"/>
        <end position="245"/>
    </location>
</feature>
<reference evidence="3" key="1">
    <citation type="submission" date="2018-05" db="EMBL/GenBank/DDBJ databases">
        <authorList>
            <person name="Lanie J.A."/>
            <person name="Ng W.-L."/>
            <person name="Kazmierczak K.M."/>
            <person name="Andrzejewski T.M."/>
            <person name="Davidsen T.M."/>
            <person name="Wayne K.J."/>
            <person name="Tettelin H."/>
            <person name="Glass J.I."/>
            <person name="Rusch D."/>
            <person name="Podicherti R."/>
            <person name="Tsui H.-C.T."/>
            <person name="Winkler M.E."/>
        </authorList>
    </citation>
    <scope>NUCLEOTIDE SEQUENCE</scope>
</reference>
<feature type="transmembrane region" description="Helical" evidence="1">
    <location>
        <begin position="377"/>
        <end position="396"/>
    </location>
</feature>
<evidence type="ECO:0000313" key="3">
    <source>
        <dbReference type="EMBL" id="SUZ48744.1"/>
    </source>
</evidence>
<dbReference type="PANTHER" id="PTHR23546">
    <property type="entry name" value="TRANSPORT PROTEIN"/>
    <property type="match status" value="1"/>
</dbReference>
<organism evidence="3">
    <name type="scientific">marine metagenome</name>
    <dbReference type="NCBI Taxonomy" id="408172"/>
    <lineage>
        <taxon>unclassified sequences</taxon>
        <taxon>metagenomes</taxon>
        <taxon>ecological metagenomes</taxon>
    </lineage>
</organism>
<feature type="transmembrane region" description="Helical" evidence="1">
    <location>
        <begin position="348"/>
        <end position="371"/>
    </location>
</feature>
<dbReference type="InterPro" id="IPR011701">
    <property type="entry name" value="MFS"/>
</dbReference>
<dbReference type="GO" id="GO:0022857">
    <property type="term" value="F:transmembrane transporter activity"/>
    <property type="evidence" value="ECO:0007669"/>
    <property type="project" value="InterPro"/>
</dbReference>
<dbReference type="Pfam" id="PF07690">
    <property type="entry name" value="MFS_1"/>
    <property type="match status" value="1"/>
</dbReference>
<dbReference type="EMBL" id="UINC01000084">
    <property type="protein sequence ID" value="SUZ48744.1"/>
    <property type="molecule type" value="Genomic_DNA"/>
</dbReference>
<accession>A0A381N3W2</accession>
<feature type="transmembrane region" description="Helical" evidence="1">
    <location>
        <begin position="45"/>
        <end position="65"/>
    </location>
</feature>
<evidence type="ECO:0000256" key="1">
    <source>
        <dbReference type="SAM" id="Phobius"/>
    </source>
</evidence>
<name>A0A381N3W2_9ZZZZ</name>
<sequence length="401" mass="43612">MNKRQSRISLDKIILIIGLIIYGAGFSLLYIIFAPLSRSIGLSTNQFGILIAISNVALVFSSFYWGKKSQSIGRKPVFIIGLFSYALAYALFAFGIQLGLWGLFATWQLFSILFVIRLIYGGLIGGIQPAAVAYISDSTEGEHRTQGMALIGMSSGIGTMIGPAVGGGLAFVHPLFPLYFGAALAIIGGLLAMKFLIEPNQRLQTHPVQNHNLKFYDKRIMPYLIGWAVAFLVFTGTQVIAAFFIEDRLGITGYNEIIKATSIALLSMALTTTLMQAVVLQIINIPARILLRLCFLIFGFVLFSIPYIETLNYYYLSFAGIGVAFSMITPGLNSAATLSVEEHEQGEVAGLLSAAPVVGMIFGPVIGALLYNINPNYPFFFGSLAVIVLGIYFQFVKTPDS</sequence>
<proteinExistence type="predicted"/>
<keyword evidence="1" id="KW-0472">Membrane</keyword>
<feature type="transmembrane region" description="Helical" evidence="1">
    <location>
        <begin position="314"/>
        <end position="336"/>
    </location>
</feature>
<protein>
    <recommendedName>
        <fullName evidence="2">Major facilitator superfamily (MFS) profile domain-containing protein</fullName>
    </recommendedName>
</protein>
<evidence type="ECO:0000259" key="2">
    <source>
        <dbReference type="PROSITE" id="PS50850"/>
    </source>
</evidence>
<keyword evidence="1" id="KW-0812">Transmembrane</keyword>
<feature type="transmembrane region" description="Helical" evidence="1">
    <location>
        <begin position="178"/>
        <end position="197"/>
    </location>
</feature>
<feature type="domain" description="Major facilitator superfamily (MFS) profile" evidence="2">
    <location>
        <begin position="11"/>
        <end position="401"/>
    </location>
</feature>
<dbReference type="AlphaFoldDB" id="A0A381N3W2"/>
<feature type="transmembrane region" description="Helical" evidence="1">
    <location>
        <begin position="289"/>
        <end position="308"/>
    </location>
</feature>
<dbReference type="PANTHER" id="PTHR23546:SF1">
    <property type="entry name" value="MEMBRANE PROTEIN"/>
    <property type="match status" value="1"/>
</dbReference>
<dbReference type="Gene3D" id="1.20.1250.20">
    <property type="entry name" value="MFS general substrate transporter like domains"/>
    <property type="match status" value="1"/>
</dbReference>
<feature type="transmembrane region" description="Helical" evidence="1">
    <location>
        <begin position="147"/>
        <end position="172"/>
    </location>
</feature>